<comment type="subcellular location">
    <subcellularLocation>
        <location evidence="1">Secreted</location>
    </subcellularLocation>
</comment>
<sequence>IKLILSLPVLVVVLTMVWGGPALAQVVLDISSKLEHFPDKLKELRNALEEKSGQLWITSNRMTFLSRPKTGFPRYSTAKKKLKVTFS</sequence>
<accession>A0A8D2AXU7</accession>
<comment type="similarity">
    <text evidence="2">Belongs to the apolipoprotein C1 family.</text>
</comment>
<keyword evidence="5 7" id="KW-0732">Signal</keyword>
<evidence type="ECO:0000313" key="9">
    <source>
        <dbReference type="Proteomes" id="UP000694564"/>
    </source>
</evidence>
<evidence type="ECO:0000256" key="1">
    <source>
        <dbReference type="ARBA" id="ARBA00004613"/>
    </source>
</evidence>
<evidence type="ECO:0000256" key="2">
    <source>
        <dbReference type="ARBA" id="ARBA00009204"/>
    </source>
</evidence>
<dbReference type="GO" id="GO:0034447">
    <property type="term" value="P:very-low-density lipoprotein particle clearance"/>
    <property type="evidence" value="ECO:0007669"/>
    <property type="project" value="TreeGrafter"/>
</dbReference>
<dbReference type="Proteomes" id="UP000694564">
    <property type="component" value="Chromosome 7"/>
</dbReference>
<dbReference type="AlphaFoldDB" id="A0A8D2AXU7"/>
<dbReference type="Ensembl" id="ENSSVLT00005008325.1">
    <property type="protein sequence ID" value="ENSSVLP00005007465.1"/>
    <property type="gene ID" value="ENSSVLG00005006118.1"/>
</dbReference>
<dbReference type="GO" id="GO:0034364">
    <property type="term" value="C:high-density lipoprotein particle"/>
    <property type="evidence" value="ECO:0007669"/>
    <property type="project" value="TreeGrafter"/>
</dbReference>
<dbReference type="GO" id="GO:0042157">
    <property type="term" value="P:lipoprotein metabolic process"/>
    <property type="evidence" value="ECO:0007669"/>
    <property type="project" value="InterPro"/>
</dbReference>
<keyword evidence="9" id="KW-1185">Reference proteome</keyword>
<evidence type="ECO:0000256" key="5">
    <source>
        <dbReference type="ARBA" id="ARBA00022729"/>
    </source>
</evidence>
<feature type="chain" id="PRO_5034642596" evidence="7">
    <location>
        <begin position="25"/>
        <end position="87"/>
    </location>
</feature>
<organism evidence="8 9">
    <name type="scientific">Sciurus vulgaris</name>
    <name type="common">Eurasian red squirrel</name>
    <dbReference type="NCBI Taxonomy" id="55149"/>
    <lineage>
        <taxon>Eukaryota</taxon>
        <taxon>Metazoa</taxon>
        <taxon>Chordata</taxon>
        <taxon>Craniata</taxon>
        <taxon>Vertebrata</taxon>
        <taxon>Euteleostomi</taxon>
        <taxon>Mammalia</taxon>
        <taxon>Eutheria</taxon>
        <taxon>Euarchontoglires</taxon>
        <taxon>Glires</taxon>
        <taxon>Rodentia</taxon>
        <taxon>Sciuromorpha</taxon>
        <taxon>Sciuridae</taxon>
        <taxon>Sciurinae</taxon>
        <taxon>Sciurini</taxon>
        <taxon>Sciurus</taxon>
    </lineage>
</organism>
<proteinExistence type="inferred from homology"/>
<dbReference type="GO" id="GO:0004859">
    <property type="term" value="F:phospholipase inhibitor activity"/>
    <property type="evidence" value="ECO:0007669"/>
    <property type="project" value="TreeGrafter"/>
</dbReference>
<reference evidence="8" key="1">
    <citation type="submission" date="2025-08" db="UniProtKB">
        <authorList>
            <consortium name="Ensembl"/>
        </authorList>
    </citation>
    <scope>IDENTIFICATION</scope>
</reference>
<dbReference type="GO" id="GO:0034361">
    <property type="term" value="C:very-low-density lipoprotein particle"/>
    <property type="evidence" value="ECO:0007669"/>
    <property type="project" value="TreeGrafter"/>
</dbReference>
<dbReference type="GO" id="GO:0006869">
    <property type="term" value="P:lipid transport"/>
    <property type="evidence" value="ECO:0007669"/>
    <property type="project" value="UniProtKB-KW"/>
</dbReference>
<dbReference type="GO" id="GO:0032375">
    <property type="term" value="P:negative regulation of cholesterol transport"/>
    <property type="evidence" value="ECO:0007669"/>
    <property type="project" value="TreeGrafter"/>
</dbReference>
<keyword evidence="4" id="KW-0964">Secreted</keyword>
<evidence type="ECO:0000256" key="3">
    <source>
        <dbReference type="ARBA" id="ARBA00022448"/>
    </source>
</evidence>
<reference evidence="8" key="2">
    <citation type="submission" date="2025-09" db="UniProtKB">
        <authorList>
            <consortium name="Ensembl"/>
        </authorList>
    </citation>
    <scope>IDENTIFICATION</scope>
</reference>
<evidence type="ECO:0000313" key="8">
    <source>
        <dbReference type="Ensembl" id="ENSSVLP00005007465.1"/>
    </source>
</evidence>
<dbReference type="GO" id="GO:0006641">
    <property type="term" value="P:triglyceride metabolic process"/>
    <property type="evidence" value="ECO:0007669"/>
    <property type="project" value="TreeGrafter"/>
</dbReference>
<dbReference type="GO" id="GO:0050995">
    <property type="term" value="P:negative regulation of lipid catabolic process"/>
    <property type="evidence" value="ECO:0007669"/>
    <property type="project" value="TreeGrafter"/>
</dbReference>
<evidence type="ECO:0000256" key="4">
    <source>
        <dbReference type="ARBA" id="ARBA00022525"/>
    </source>
</evidence>
<keyword evidence="6" id="KW-0445">Lipid transport</keyword>
<dbReference type="PANTHER" id="PTHR16565:SF2">
    <property type="entry name" value="APOLIPOPROTEIN C-I"/>
    <property type="match status" value="1"/>
</dbReference>
<protein>
    <submittedName>
        <fullName evidence="8">Uncharacterized protein</fullName>
    </submittedName>
</protein>
<dbReference type="PANTHER" id="PTHR16565">
    <property type="entry name" value="APOLIPOPROTEIN C-I"/>
    <property type="match status" value="1"/>
</dbReference>
<dbReference type="GO" id="GO:0010916">
    <property type="term" value="P:negative regulation of very-low-density lipoprotein particle clearance"/>
    <property type="evidence" value="ECO:0007669"/>
    <property type="project" value="TreeGrafter"/>
</dbReference>
<dbReference type="GO" id="GO:0005504">
    <property type="term" value="F:fatty acid binding"/>
    <property type="evidence" value="ECO:0007669"/>
    <property type="project" value="TreeGrafter"/>
</dbReference>
<feature type="signal peptide" evidence="7">
    <location>
        <begin position="1"/>
        <end position="24"/>
    </location>
</feature>
<dbReference type="InterPro" id="IPR006781">
    <property type="entry name" value="ApoC-I"/>
</dbReference>
<evidence type="ECO:0000256" key="7">
    <source>
        <dbReference type="SAM" id="SignalP"/>
    </source>
</evidence>
<evidence type="ECO:0000256" key="6">
    <source>
        <dbReference type="ARBA" id="ARBA00023055"/>
    </source>
</evidence>
<keyword evidence="3" id="KW-0813">Transport</keyword>
<name>A0A8D2AXU7_SCIVU</name>